<sequence>MRDFPYHCALIIGAGPGISASLARRLRKIGLQVGLAARDVEKLKPLAEETAAAVFAVDASQPEQMAKLFLDMERQVAEPDVVIYNASSRVPGPLSSVDPTAVEKAIAITTFGAFLAAQQAAKRMEPKGHGAILFTGASAGMKGFAQSAAFAMGKFGLRGLAQSAARELGPKGIHVAHFNIDGGVRSKTRPDPGGEPDSTLDPDAIAQTYMDVLAQPRNAWSHEIDLRPWTERF</sequence>
<dbReference type="RefSeq" id="WP_037198382.1">
    <property type="nucleotide sequence ID" value="NZ_FMAF01000031.1"/>
</dbReference>
<dbReference type="PANTHER" id="PTHR43431:SF7">
    <property type="entry name" value="OXIDOREDUCTASE, SHORT CHAIN DEHYDROGENASE_REDUCTASE FAMILY (AFU_ORTHOLOGUE AFUA_5G14000)"/>
    <property type="match status" value="1"/>
</dbReference>
<dbReference type="SUPFAM" id="SSF51735">
    <property type="entry name" value="NAD(P)-binding Rossmann-fold domains"/>
    <property type="match status" value="1"/>
</dbReference>
<gene>
    <name evidence="2" type="ORF">GA0061101_13157</name>
</gene>
<dbReference type="InterPro" id="IPR036291">
    <property type="entry name" value="NAD(P)-bd_dom_sf"/>
</dbReference>
<evidence type="ECO:0000256" key="1">
    <source>
        <dbReference type="SAM" id="MobiDB-lite"/>
    </source>
</evidence>
<accession>A0A1C3XCA1</accession>
<dbReference type="EMBL" id="FMAF01000031">
    <property type="protein sequence ID" value="SCB49873.1"/>
    <property type="molecule type" value="Genomic_DNA"/>
</dbReference>
<evidence type="ECO:0000313" key="2">
    <source>
        <dbReference type="EMBL" id="SCB49873.1"/>
    </source>
</evidence>
<proteinExistence type="predicted"/>
<dbReference type="InterPro" id="IPR002347">
    <property type="entry name" value="SDR_fam"/>
</dbReference>
<dbReference type="Gene3D" id="3.40.50.720">
    <property type="entry name" value="NAD(P)-binding Rossmann-like Domain"/>
    <property type="match status" value="1"/>
</dbReference>
<protein>
    <submittedName>
        <fullName evidence="2">NADP-dependent 3-hydroxy acid dehydrogenase YdfG</fullName>
    </submittedName>
</protein>
<dbReference type="PRINTS" id="PR00081">
    <property type="entry name" value="GDHRDH"/>
</dbReference>
<dbReference type="OrthoDB" id="5513072at2"/>
<name>A0A1C3XCA1_9HYPH</name>
<dbReference type="Pfam" id="PF00106">
    <property type="entry name" value="adh_short"/>
    <property type="match status" value="1"/>
</dbReference>
<organism evidence="2 3">
    <name type="scientific">Rhizobium lusitanum</name>
    <dbReference type="NCBI Taxonomy" id="293958"/>
    <lineage>
        <taxon>Bacteria</taxon>
        <taxon>Pseudomonadati</taxon>
        <taxon>Pseudomonadota</taxon>
        <taxon>Alphaproteobacteria</taxon>
        <taxon>Hyphomicrobiales</taxon>
        <taxon>Rhizobiaceae</taxon>
        <taxon>Rhizobium/Agrobacterium group</taxon>
        <taxon>Rhizobium</taxon>
    </lineage>
</organism>
<feature type="region of interest" description="Disordered" evidence="1">
    <location>
        <begin position="182"/>
        <end position="201"/>
    </location>
</feature>
<evidence type="ECO:0000313" key="3">
    <source>
        <dbReference type="Proteomes" id="UP000199205"/>
    </source>
</evidence>
<dbReference type="PANTHER" id="PTHR43431">
    <property type="entry name" value="OXIDOREDUCTASE, SHORT CHAIN DEHYDROGENASE/REDUCTASE FAMILY (AFU_ORTHOLOGUE AFUA_5G14000)"/>
    <property type="match status" value="1"/>
</dbReference>
<reference evidence="2 3" key="1">
    <citation type="submission" date="2016-08" db="EMBL/GenBank/DDBJ databases">
        <authorList>
            <person name="Seilhamer J.J."/>
        </authorList>
    </citation>
    <scope>NUCLEOTIDE SEQUENCE [LARGE SCALE GENOMIC DNA]</scope>
    <source>
        <strain evidence="2 3">P1-7</strain>
    </source>
</reference>
<dbReference type="AlphaFoldDB" id="A0A1C3XCA1"/>
<dbReference type="Proteomes" id="UP000199205">
    <property type="component" value="Unassembled WGS sequence"/>
</dbReference>